<dbReference type="InterPro" id="IPR010916">
    <property type="entry name" value="TonB_box_CS"/>
</dbReference>
<keyword evidence="5" id="KW-0410">Iron transport</keyword>
<dbReference type="InterPro" id="IPR000531">
    <property type="entry name" value="Beta-barrel_TonB"/>
</dbReference>
<dbReference type="InterPro" id="IPR012910">
    <property type="entry name" value="Plug_dom"/>
</dbReference>
<feature type="signal peptide" evidence="17">
    <location>
        <begin position="1"/>
        <end position="36"/>
    </location>
</feature>
<evidence type="ECO:0000256" key="3">
    <source>
        <dbReference type="ARBA" id="ARBA00022448"/>
    </source>
</evidence>
<keyword evidence="8" id="KW-0408">Iron</keyword>
<keyword evidence="9" id="KW-0406">Ion transport</keyword>
<evidence type="ECO:0000259" key="18">
    <source>
        <dbReference type="Pfam" id="PF00593"/>
    </source>
</evidence>
<dbReference type="SUPFAM" id="SSF56935">
    <property type="entry name" value="Porins"/>
    <property type="match status" value="1"/>
</dbReference>
<evidence type="ECO:0000256" key="12">
    <source>
        <dbReference type="ARBA" id="ARBA00023170"/>
    </source>
</evidence>
<feature type="domain" description="TonB-dependent receptor-like beta-barrel" evidence="18">
    <location>
        <begin position="261"/>
        <end position="694"/>
    </location>
</feature>
<dbReference type="Pfam" id="PF07715">
    <property type="entry name" value="Plug"/>
    <property type="match status" value="1"/>
</dbReference>
<evidence type="ECO:0000256" key="15">
    <source>
        <dbReference type="PROSITE-ProRule" id="PRU10143"/>
    </source>
</evidence>
<organism evidence="20 21">
    <name type="scientific">Vogesella indigofera</name>
    <name type="common">Pseudomonas indigofera</name>
    <dbReference type="NCBI Taxonomy" id="45465"/>
    <lineage>
        <taxon>Bacteria</taxon>
        <taxon>Pseudomonadati</taxon>
        <taxon>Pseudomonadota</taxon>
        <taxon>Betaproteobacteria</taxon>
        <taxon>Neisseriales</taxon>
        <taxon>Chromobacteriaceae</taxon>
        <taxon>Vogesella</taxon>
    </lineage>
</organism>
<keyword evidence="12 20" id="KW-0675">Receptor</keyword>
<dbReference type="InterPro" id="IPR039426">
    <property type="entry name" value="TonB-dep_rcpt-like"/>
</dbReference>
<evidence type="ECO:0000256" key="4">
    <source>
        <dbReference type="ARBA" id="ARBA00022452"/>
    </source>
</evidence>
<dbReference type="InterPro" id="IPR036942">
    <property type="entry name" value="Beta-barrel_TonB_sf"/>
</dbReference>
<keyword evidence="7 17" id="KW-0732">Signal</keyword>
<sequence length="725" mass="79186">MQNTPRPGHHPSRTRQPLSSALRIATLALAVNQAYAADSTTEARLDSVVVSAEQGGDAQAPTVGYRVRSSLGATKTDTAIKEIPQAVSVVTKQQIDTQKPRTVSEALRYTPGVFTGAVGATTRYDYIVLRGFSDHPTANEFLDGLRLFGDPDGYNTLQIDPYAVERLDIIRGPASVTYGQASPGGLVAISSKRPLDTPYHEISLSAGNREQRAAALDFSGPLDGRDDLSYRLLAKAAAADQQQNGASTERYLLAPSLNWKIGDRTSLLLQAYLQKDPDTGWHGALPYAGTVVPHNGKTIGTDFNDSSPTDGMSREQQFYGYQLAHDFGNGWSFQQKYRYQISKTDLSQYSQYGWVADNADALLRSYARAEERSTAHILDNSVQGSFATGALQHTLLAGVEYQRNENKGYNSYQYLATTLDTVNPVYDNSSSTVVPTYFNRQREQLGLYLQDQLALGNWRLTAGLRHDQADVSDTNPQTGNSSSWSGSKLTRRLGAVYLADNGLAPYASYSEGFDPSMAYATDSSGKVLKPLESKQTEVGLRYQPAGGNTLLSAAVYDLEQKNVAQYNNSTFKYDPIGVVRSRGIELEANTRLTARLSLLAGYTYTDMEVKEGSNAGKTPYLAPAHKASLWLDYALDNGLTLGGGSRYTSWLWADSANSAKVPEVTLFDVSVRYDLGRANSALKGATVQLTANNLADKTYVASCYSTYACYYGERRNVSATVNYKW</sequence>
<keyword evidence="6 14" id="KW-0812">Transmembrane</keyword>
<evidence type="ECO:0000313" key="21">
    <source>
        <dbReference type="Proteomes" id="UP001221566"/>
    </source>
</evidence>
<evidence type="ECO:0000256" key="7">
    <source>
        <dbReference type="ARBA" id="ARBA00022729"/>
    </source>
</evidence>
<reference evidence="20 21" key="1">
    <citation type="submission" date="2023-01" db="EMBL/GenBank/DDBJ databases">
        <title>Novel species of the genus Vogesella isolated from rivers.</title>
        <authorList>
            <person name="Lu H."/>
        </authorList>
    </citation>
    <scope>NUCLEOTIDE SEQUENCE [LARGE SCALE GENOMIC DNA]</scope>
    <source>
        <strain evidence="20 21">SH7W</strain>
    </source>
</reference>
<evidence type="ECO:0000256" key="10">
    <source>
        <dbReference type="ARBA" id="ARBA00023077"/>
    </source>
</evidence>
<dbReference type="CDD" id="cd01347">
    <property type="entry name" value="ligand_gated_channel"/>
    <property type="match status" value="1"/>
</dbReference>
<dbReference type="PANTHER" id="PTHR32552">
    <property type="entry name" value="FERRICHROME IRON RECEPTOR-RELATED"/>
    <property type="match status" value="1"/>
</dbReference>
<evidence type="ECO:0000256" key="1">
    <source>
        <dbReference type="ARBA" id="ARBA00004571"/>
    </source>
</evidence>
<dbReference type="InterPro" id="IPR010105">
    <property type="entry name" value="TonB_sidphr_rcpt"/>
</dbReference>
<dbReference type="Gene3D" id="2.40.170.20">
    <property type="entry name" value="TonB-dependent receptor, beta-barrel domain"/>
    <property type="match status" value="1"/>
</dbReference>
<feature type="domain" description="TonB-dependent receptor plug" evidence="19">
    <location>
        <begin position="80"/>
        <end position="185"/>
    </location>
</feature>
<name>A0ABT5I1E7_VOGIN</name>
<dbReference type="Gene3D" id="2.170.130.10">
    <property type="entry name" value="TonB-dependent receptor, plug domain"/>
    <property type="match status" value="1"/>
</dbReference>
<dbReference type="Pfam" id="PF00593">
    <property type="entry name" value="TonB_dep_Rec_b-barrel"/>
    <property type="match status" value="1"/>
</dbReference>
<proteinExistence type="inferred from homology"/>
<evidence type="ECO:0000256" key="11">
    <source>
        <dbReference type="ARBA" id="ARBA00023136"/>
    </source>
</evidence>
<dbReference type="PANTHER" id="PTHR32552:SF68">
    <property type="entry name" value="FERRICHROME OUTER MEMBRANE TRANSPORTER_PHAGE RECEPTOR"/>
    <property type="match status" value="1"/>
</dbReference>
<dbReference type="InterPro" id="IPR037066">
    <property type="entry name" value="Plug_dom_sf"/>
</dbReference>
<protein>
    <submittedName>
        <fullName evidence="20">TonB-dependent siderophore receptor</fullName>
    </submittedName>
</protein>
<dbReference type="RefSeq" id="WP_272802346.1">
    <property type="nucleotide sequence ID" value="NZ_JAQQKY010000001.1"/>
</dbReference>
<evidence type="ECO:0000256" key="5">
    <source>
        <dbReference type="ARBA" id="ARBA00022496"/>
    </source>
</evidence>
<evidence type="ECO:0000256" key="13">
    <source>
        <dbReference type="ARBA" id="ARBA00023237"/>
    </source>
</evidence>
<dbReference type="Proteomes" id="UP001221566">
    <property type="component" value="Unassembled WGS sequence"/>
</dbReference>
<keyword evidence="11 14" id="KW-0472">Membrane</keyword>
<dbReference type="PROSITE" id="PS00430">
    <property type="entry name" value="TONB_DEPENDENT_REC_1"/>
    <property type="match status" value="1"/>
</dbReference>
<accession>A0ABT5I1E7</accession>
<feature type="short sequence motif" description="TonB box" evidence="15">
    <location>
        <begin position="47"/>
        <end position="53"/>
    </location>
</feature>
<evidence type="ECO:0000256" key="17">
    <source>
        <dbReference type="SAM" id="SignalP"/>
    </source>
</evidence>
<comment type="caution">
    <text evidence="20">The sequence shown here is derived from an EMBL/GenBank/DDBJ whole genome shotgun (WGS) entry which is preliminary data.</text>
</comment>
<feature type="chain" id="PRO_5046233702" evidence="17">
    <location>
        <begin position="37"/>
        <end position="725"/>
    </location>
</feature>
<dbReference type="EMBL" id="JAQQKY010000001">
    <property type="protein sequence ID" value="MDC7689847.1"/>
    <property type="molecule type" value="Genomic_DNA"/>
</dbReference>
<evidence type="ECO:0000256" key="8">
    <source>
        <dbReference type="ARBA" id="ARBA00023004"/>
    </source>
</evidence>
<evidence type="ECO:0000256" key="9">
    <source>
        <dbReference type="ARBA" id="ARBA00023065"/>
    </source>
</evidence>
<evidence type="ECO:0000256" key="2">
    <source>
        <dbReference type="ARBA" id="ARBA00009810"/>
    </source>
</evidence>
<comment type="subcellular location">
    <subcellularLocation>
        <location evidence="1 14">Cell outer membrane</location>
        <topology evidence="1 14">Multi-pass membrane protein</topology>
    </subcellularLocation>
</comment>
<evidence type="ECO:0000259" key="19">
    <source>
        <dbReference type="Pfam" id="PF07715"/>
    </source>
</evidence>
<comment type="similarity">
    <text evidence="2 14 16">Belongs to the TonB-dependent receptor family.</text>
</comment>
<evidence type="ECO:0000256" key="14">
    <source>
        <dbReference type="PROSITE-ProRule" id="PRU01360"/>
    </source>
</evidence>
<dbReference type="PROSITE" id="PS52016">
    <property type="entry name" value="TONB_DEPENDENT_REC_3"/>
    <property type="match status" value="1"/>
</dbReference>
<dbReference type="NCBIfam" id="TIGR01783">
    <property type="entry name" value="TonB-siderophor"/>
    <property type="match status" value="1"/>
</dbReference>
<keyword evidence="10 15" id="KW-0798">TonB box</keyword>
<gene>
    <name evidence="20" type="ORF">PQU93_03530</name>
</gene>
<keyword evidence="3 14" id="KW-0813">Transport</keyword>
<evidence type="ECO:0000256" key="6">
    <source>
        <dbReference type="ARBA" id="ARBA00022692"/>
    </source>
</evidence>
<keyword evidence="4 14" id="KW-1134">Transmembrane beta strand</keyword>
<keyword evidence="13 14" id="KW-0998">Cell outer membrane</keyword>
<keyword evidence="21" id="KW-1185">Reference proteome</keyword>
<evidence type="ECO:0000256" key="16">
    <source>
        <dbReference type="RuleBase" id="RU003357"/>
    </source>
</evidence>
<evidence type="ECO:0000313" key="20">
    <source>
        <dbReference type="EMBL" id="MDC7689847.1"/>
    </source>
</evidence>